<evidence type="ECO:0000313" key="2">
    <source>
        <dbReference type="EMBL" id="KXZ42678.1"/>
    </source>
</evidence>
<evidence type="ECO:0000313" key="3">
    <source>
        <dbReference type="Proteomes" id="UP000075714"/>
    </source>
</evidence>
<dbReference type="Proteomes" id="UP000075714">
    <property type="component" value="Unassembled WGS sequence"/>
</dbReference>
<organism evidence="2 3">
    <name type="scientific">Gonium pectorale</name>
    <name type="common">Green alga</name>
    <dbReference type="NCBI Taxonomy" id="33097"/>
    <lineage>
        <taxon>Eukaryota</taxon>
        <taxon>Viridiplantae</taxon>
        <taxon>Chlorophyta</taxon>
        <taxon>core chlorophytes</taxon>
        <taxon>Chlorophyceae</taxon>
        <taxon>CS clade</taxon>
        <taxon>Chlamydomonadales</taxon>
        <taxon>Volvocaceae</taxon>
        <taxon>Gonium</taxon>
    </lineage>
</organism>
<feature type="region of interest" description="Disordered" evidence="1">
    <location>
        <begin position="98"/>
        <end position="122"/>
    </location>
</feature>
<keyword evidence="3" id="KW-1185">Reference proteome</keyword>
<reference evidence="3" key="1">
    <citation type="journal article" date="2016" name="Nat. Commun.">
        <title>The Gonium pectorale genome demonstrates co-option of cell cycle regulation during the evolution of multicellularity.</title>
        <authorList>
            <person name="Hanschen E.R."/>
            <person name="Marriage T.N."/>
            <person name="Ferris P.J."/>
            <person name="Hamaji T."/>
            <person name="Toyoda A."/>
            <person name="Fujiyama A."/>
            <person name="Neme R."/>
            <person name="Noguchi H."/>
            <person name="Minakuchi Y."/>
            <person name="Suzuki M."/>
            <person name="Kawai-Toyooka H."/>
            <person name="Smith D.R."/>
            <person name="Sparks H."/>
            <person name="Anderson J."/>
            <person name="Bakaric R."/>
            <person name="Luria V."/>
            <person name="Karger A."/>
            <person name="Kirschner M.W."/>
            <person name="Durand P.M."/>
            <person name="Michod R.E."/>
            <person name="Nozaki H."/>
            <person name="Olson B.J."/>
        </authorList>
    </citation>
    <scope>NUCLEOTIDE SEQUENCE [LARGE SCALE GENOMIC DNA]</scope>
    <source>
        <strain evidence="3">NIES-2863</strain>
    </source>
</reference>
<name>A0A150FYL8_GONPE</name>
<comment type="caution">
    <text evidence="2">The sequence shown here is derived from an EMBL/GenBank/DDBJ whole genome shotgun (WGS) entry which is preliminary data.</text>
</comment>
<evidence type="ECO:0000256" key="1">
    <source>
        <dbReference type="SAM" id="MobiDB-lite"/>
    </source>
</evidence>
<sequence>MANGTAGAVKTSQRQATVPARLVQGIQGQANRTTMTAAEESGLAQRRQRVSPLSAVPMASALGKTEAALWGTAAEESGLAQRRQRVWPLSAVPVARARGKTEAALWGTAAEDSSLAQRRRRA</sequence>
<proteinExistence type="predicted"/>
<dbReference type="EMBL" id="LSYV01000125">
    <property type="protein sequence ID" value="KXZ42678.1"/>
    <property type="molecule type" value="Genomic_DNA"/>
</dbReference>
<gene>
    <name evidence="2" type="ORF">GPECTOR_125g511</name>
</gene>
<accession>A0A150FYL8</accession>
<feature type="region of interest" description="Disordered" evidence="1">
    <location>
        <begin position="31"/>
        <end position="50"/>
    </location>
</feature>
<dbReference type="AlphaFoldDB" id="A0A150FYL8"/>
<protein>
    <submittedName>
        <fullName evidence="2">Uncharacterized protein</fullName>
    </submittedName>
</protein>